<dbReference type="GO" id="GO:0003910">
    <property type="term" value="F:DNA ligase (ATP) activity"/>
    <property type="evidence" value="ECO:0007669"/>
    <property type="project" value="UniProtKB-EC"/>
</dbReference>
<dbReference type="PANTHER" id="PTHR42705">
    <property type="entry name" value="BIFUNCTIONAL NON-HOMOLOGOUS END JOINING PROTEIN LIGD"/>
    <property type="match status" value="1"/>
</dbReference>
<organism evidence="3 4">
    <name type="scientific">Saccharopolyspora montiporae</name>
    <dbReference type="NCBI Taxonomy" id="2781240"/>
    <lineage>
        <taxon>Bacteria</taxon>
        <taxon>Bacillati</taxon>
        <taxon>Actinomycetota</taxon>
        <taxon>Actinomycetes</taxon>
        <taxon>Pseudonocardiales</taxon>
        <taxon>Pseudonocardiaceae</taxon>
        <taxon>Saccharopolyspora</taxon>
    </lineage>
</organism>
<feature type="region of interest" description="Disordered" evidence="1">
    <location>
        <begin position="192"/>
        <end position="214"/>
    </location>
</feature>
<protein>
    <submittedName>
        <fullName evidence="3">Non-homologous end-joining DNA ligase</fullName>
        <ecNumber evidence="3">6.5.1.1</ecNumber>
    </submittedName>
</protein>
<keyword evidence="3" id="KW-0436">Ligase</keyword>
<evidence type="ECO:0000256" key="1">
    <source>
        <dbReference type="SAM" id="MobiDB-lite"/>
    </source>
</evidence>
<evidence type="ECO:0000313" key="3">
    <source>
        <dbReference type="EMBL" id="MBE9376595.1"/>
    </source>
</evidence>
<gene>
    <name evidence="3" type="primary">ligD</name>
    <name evidence="3" type="ORF">IQ251_19270</name>
</gene>
<proteinExistence type="predicted"/>
<dbReference type="EMBL" id="JADEYC010000046">
    <property type="protein sequence ID" value="MBE9376595.1"/>
    <property type="molecule type" value="Genomic_DNA"/>
</dbReference>
<dbReference type="InterPro" id="IPR052171">
    <property type="entry name" value="NHEJ_LigD"/>
</dbReference>
<dbReference type="Pfam" id="PF21686">
    <property type="entry name" value="LigD_Prim-Pol"/>
    <property type="match status" value="1"/>
</dbReference>
<dbReference type="PANTHER" id="PTHR42705:SF2">
    <property type="entry name" value="BIFUNCTIONAL NON-HOMOLOGOUS END JOINING PROTEIN LIGD"/>
    <property type="match status" value="1"/>
</dbReference>
<dbReference type="NCBIfam" id="TIGR02778">
    <property type="entry name" value="ligD_pol"/>
    <property type="match status" value="1"/>
</dbReference>
<dbReference type="AlphaFoldDB" id="A0A929G1E8"/>
<dbReference type="EC" id="6.5.1.1" evidence="3"/>
<dbReference type="Proteomes" id="UP000598360">
    <property type="component" value="Unassembled WGS sequence"/>
</dbReference>
<dbReference type="RefSeq" id="WP_193930468.1">
    <property type="nucleotide sequence ID" value="NZ_JADEYC010000046.1"/>
</dbReference>
<dbReference type="InterPro" id="IPR014145">
    <property type="entry name" value="LigD_pol_dom"/>
</dbReference>
<accession>A0A929G1E8</accession>
<keyword evidence="4" id="KW-1185">Reference proteome</keyword>
<sequence length="294" mass="32212">MNRDPGERDVELSNPDKVLYPADGRTKRDVFEYFGSVSSEMLPHVRGKPATLRRFPDGVHEEGFFQKAAPDSVPDWIRVAAVPQVGSAEPLHQVVADDAATLLYLANLACLELHVGLARVEQPDRPLLAVLDVDPPADVDLPLLRDVVRDLCRRFRGAGLTPYLQTTGGKGFHVVAPLAGEHGFDEVRDRMRTMSQQAQDDQPRTLTTSQRKQHRGDRIYLDVGRNAYGQTMIAPYSLRARDGAPAATPVTEEELDEVGPRSFGLAGMAERLARRGDPWSGIEQAHPAGLPGGA</sequence>
<feature type="compositionally biased region" description="Polar residues" evidence="1">
    <location>
        <begin position="193"/>
        <end position="210"/>
    </location>
</feature>
<feature type="domain" description="DNA ligase D polymerase" evidence="2">
    <location>
        <begin position="26"/>
        <end position="279"/>
    </location>
</feature>
<name>A0A929G1E8_9PSEU</name>
<comment type="caution">
    <text evidence="3">The sequence shown here is derived from an EMBL/GenBank/DDBJ whole genome shotgun (WGS) entry which is preliminary data.</text>
</comment>
<evidence type="ECO:0000259" key="2">
    <source>
        <dbReference type="Pfam" id="PF21686"/>
    </source>
</evidence>
<dbReference type="Gene3D" id="3.90.920.10">
    <property type="entry name" value="DNA primase, PRIM domain"/>
    <property type="match status" value="1"/>
</dbReference>
<reference evidence="3" key="1">
    <citation type="submission" date="2020-10" db="EMBL/GenBank/DDBJ databases">
        <title>Diversity and distribution of actinomycetes associated with coral in the coast of Hainan.</title>
        <authorList>
            <person name="Li F."/>
        </authorList>
    </citation>
    <scope>NUCLEOTIDE SEQUENCE</scope>
    <source>
        <strain evidence="3">HNM0983</strain>
    </source>
</reference>
<evidence type="ECO:0000313" key="4">
    <source>
        <dbReference type="Proteomes" id="UP000598360"/>
    </source>
</evidence>